<comment type="caution">
    <text evidence="1">The sequence shown here is derived from an EMBL/GenBank/DDBJ whole genome shotgun (WGS) entry which is preliminary data.</text>
</comment>
<evidence type="ECO:0000313" key="2">
    <source>
        <dbReference type="Proteomes" id="UP001172680"/>
    </source>
</evidence>
<dbReference type="EMBL" id="JAPDRP010000008">
    <property type="protein sequence ID" value="KAJ9645235.1"/>
    <property type="molecule type" value="Genomic_DNA"/>
</dbReference>
<gene>
    <name evidence="1" type="ORF">H2199_003241</name>
</gene>
<accession>A0ACC2ZD64</accession>
<name>A0ACC2ZD64_9PEZI</name>
<keyword evidence="2" id="KW-1185">Reference proteome</keyword>
<sequence length="477" mass="53396">MKITRPPEPPPKDNLPPPQGKVPASPRPMQEANAHQGGNWWDEVKTVYAAGPPGEGKALVDLAKGLTAKKEKRTATEKMPTKAFVRHLMDRHEKLRQPTPRPKLAPPVVLDSRQQQAEVERVALALAQQEEERRRQMKALRPLQRPQEPPRVDSAQSHVNRGIDDAQPIHVEHNEPPKPSFGSRREVKMIPLGGLSLHKAGQGLISPAKTFNTWRTESRHEKIKKKISVPYPMTETAPVEGVNVTLHCGGVGGPAAKISADPRPERPDRQRKPSFVQELGRKLTGKEPKPRPPSISVSYGGERRGTQWDDFVHPQKTGPTHPCANYPPAPAGEPQEYGTYNKFRELAPLHAEFELAALHPGLVTDSIMSESVADDDVDSTDVTPPVSRVVSEVAPDDKTRYVEIDNTLDDKSPLQSSKAATTASEYDEKLEEEKLRQWWKGNEFDGDEWKLCRAVFKESLKQQQREPSYVLARANWW</sequence>
<evidence type="ECO:0000313" key="1">
    <source>
        <dbReference type="EMBL" id="KAJ9645235.1"/>
    </source>
</evidence>
<dbReference type="Proteomes" id="UP001172680">
    <property type="component" value="Unassembled WGS sequence"/>
</dbReference>
<organism evidence="1 2">
    <name type="scientific">Coniosporium tulheliwenetii</name>
    <dbReference type="NCBI Taxonomy" id="3383036"/>
    <lineage>
        <taxon>Eukaryota</taxon>
        <taxon>Fungi</taxon>
        <taxon>Dikarya</taxon>
        <taxon>Ascomycota</taxon>
        <taxon>Pezizomycotina</taxon>
        <taxon>Dothideomycetes</taxon>
        <taxon>Dothideomycetes incertae sedis</taxon>
        <taxon>Coniosporium</taxon>
    </lineage>
</organism>
<proteinExistence type="predicted"/>
<reference evidence="1" key="1">
    <citation type="submission" date="2022-10" db="EMBL/GenBank/DDBJ databases">
        <title>Culturing micro-colonial fungi from biological soil crusts in the Mojave desert and describing Neophaeococcomyces mojavensis, and introducing the new genera and species Taxawa tesnikishii.</title>
        <authorList>
            <person name="Kurbessoian T."/>
            <person name="Stajich J.E."/>
        </authorList>
    </citation>
    <scope>NUCLEOTIDE SEQUENCE</scope>
    <source>
        <strain evidence="1">JES_115</strain>
    </source>
</reference>
<protein>
    <submittedName>
        <fullName evidence="1">Uncharacterized protein</fullName>
    </submittedName>
</protein>